<dbReference type="InterPro" id="IPR043149">
    <property type="entry name" value="TagF_N"/>
</dbReference>
<comment type="similarity">
    <text evidence="2">Belongs to the CDP-glycerol glycerophosphotransferase family.</text>
</comment>
<dbReference type="InterPro" id="IPR007554">
    <property type="entry name" value="Glycerophosphate_synth"/>
</dbReference>
<keyword evidence="6" id="KW-0472">Membrane</keyword>
<dbReference type="Gene3D" id="3.40.50.11820">
    <property type="match status" value="1"/>
</dbReference>
<keyword evidence="5" id="KW-0777">Teichoic acid biosynthesis</keyword>
<dbReference type="Pfam" id="PF04464">
    <property type="entry name" value="Glyphos_transf"/>
    <property type="match status" value="1"/>
</dbReference>
<dbReference type="PANTHER" id="PTHR37316">
    <property type="entry name" value="TEICHOIC ACID GLYCEROL-PHOSPHATE PRIMASE"/>
    <property type="match status" value="1"/>
</dbReference>
<evidence type="ECO:0000256" key="5">
    <source>
        <dbReference type="ARBA" id="ARBA00022944"/>
    </source>
</evidence>
<organism evidence="7 8">
    <name type="scientific">Vibrio chagasii</name>
    <dbReference type="NCBI Taxonomy" id="170679"/>
    <lineage>
        <taxon>Bacteria</taxon>
        <taxon>Pseudomonadati</taxon>
        <taxon>Pseudomonadota</taxon>
        <taxon>Gammaproteobacteria</taxon>
        <taxon>Vibrionales</taxon>
        <taxon>Vibrionaceae</taxon>
        <taxon>Vibrio</taxon>
    </lineage>
</organism>
<evidence type="ECO:0000313" key="7">
    <source>
        <dbReference type="EMBL" id="NOH36335.1"/>
    </source>
</evidence>
<dbReference type="GO" id="GO:0005886">
    <property type="term" value="C:plasma membrane"/>
    <property type="evidence" value="ECO:0007669"/>
    <property type="project" value="UniProtKB-SubCell"/>
</dbReference>
<dbReference type="GO" id="GO:0047355">
    <property type="term" value="F:CDP-glycerol glycerophosphotransferase activity"/>
    <property type="evidence" value="ECO:0007669"/>
    <property type="project" value="InterPro"/>
</dbReference>
<name>A0A7Y3YU34_9VIBR</name>
<dbReference type="InterPro" id="IPR051612">
    <property type="entry name" value="Teichoic_Acid_Biosynth"/>
</dbReference>
<dbReference type="InterPro" id="IPR043148">
    <property type="entry name" value="TagF_C"/>
</dbReference>
<reference evidence="7 8" key="1">
    <citation type="submission" date="2019-09" db="EMBL/GenBank/DDBJ databases">
        <title>Draft genome sequencing and comparative genomics of hatchery-associated Vibrios.</title>
        <authorList>
            <person name="Kehlet-Delgado H."/>
            <person name="Mueller R.S."/>
        </authorList>
    </citation>
    <scope>NUCLEOTIDE SEQUENCE [LARGE SCALE GENOMIC DNA]</scope>
    <source>
        <strain evidence="7 8">00-90-10</strain>
    </source>
</reference>
<evidence type="ECO:0000256" key="2">
    <source>
        <dbReference type="ARBA" id="ARBA00010488"/>
    </source>
</evidence>
<evidence type="ECO:0000256" key="4">
    <source>
        <dbReference type="ARBA" id="ARBA00022679"/>
    </source>
</evidence>
<dbReference type="EMBL" id="VTXW01000046">
    <property type="protein sequence ID" value="NOH36335.1"/>
    <property type="molecule type" value="Genomic_DNA"/>
</dbReference>
<dbReference type="GO" id="GO:0019350">
    <property type="term" value="P:teichoic acid biosynthetic process"/>
    <property type="evidence" value="ECO:0007669"/>
    <property type="project" value="UniProtKB-KW"/>
</dbReference>
<evidence type="ECO:0000256" key="6">
    <source>
        <dbReference type="ARBA" id="ARBA00023136"/>
    </source>
</evidence>
<keyword evidence="4" id="KW-0808">Transferase</keyword>
<sequence>VLHFVGFIPSMLSILFPIRNKNSLIFNSQFNTTFEHNSKSLFLHMIEDKNNNLEIYYVINDDTLRRELNRKYGDYFISTSSILGLFKVLLAHTWITSSLETPVGGFGLAIKRNVIHLGHGSPIKKVGLGVNSNSILRRMYYHLLKSNFSYFLSTSKEFDDAWAGCLGLHHHRVVRAPQARNDNIVKSQATSFNNNYYSILYAPTWRPGEDIELFPFDDFDVEQLESFLAKNDIHIYLRIHPNFLQSVPSRILHHSNIFILSNDEVEDINEVLGSFDLLITDYSSIYFDYLLTLKPIIFLPYDQDNYEKVVGFTIPYEKLSPGPKPGTFLDFMYEVENFYNNKNNDEYYSQRKEVNHLVNPTKSEHAQSCASIVRELIKV</sequence>
<proteinExistence type="inferred from homology"/>
<keyword evidence="3" id="KW-1003">Cell membrane</keyword>
<comment type="caution">
    <text evidence="7">The sequence shown here is derived from an EMBL/GenBank/DDBJ whole genome shotgun (WGS) entry which is preliminary data.</text>
</comment>
<dbReference type="PANTHER" id="PTHR37316:SF3">
    <property type="entry name" value="TEICHOIC ACID GLYCEROL-PHOSPHATE TRANSFERASE"/>
    <property type="match status" value="1"/>
</dbReference>
<comment type="subcellular location">
    <subcellularLocation>
        <location evidence="1">Cell membrane</location>
        <topology evidence="1">Peripheral membrane protein</topology>
    </subcellularLocation>
</comment>
<dbReference type="AlphaFoldDB" id="A0A7Y3YU34"/>
<evidence type="ECO:0000313" key="8">
    <source>
        <dbReference type="Proteomes" id="UP000525336"/>
    </source>
</evidence>
<evidence type="ECO:0000256" key="1">
    <source>
        <dbReference type="ARBA" id="ARBA00004202"/>
    </source>
</evidence>
<gene>
    <name evidence="7" type="ORF">F0245_23835</name>
</gene>
<evidence type="ECO:0000256" key="3">
    <source>
        <dbReference type="ARBA" id="ARBA00022475"/>
    </source>
</evidence>
<dbReference type="Gene3D" id="3.40.50.12580">
    <property type="match status" value="1"/>
</dbReference>
<dbReference type="RefSeq" id="WP_171369473.1">
    <property type="nucleotide sequence ID" value="NZ_VTXW01000046.1"/>
</dbReference>
<dbReference type="SUPFAM" id="SSF53756">
    <property type="entry name" value="UDP-Glycosyltransferase/glycogen phosphorylase"/>
    <property type="match status" value="1"/>
</dbReference>
<dbReference type="Proteomes" id="UP000525336">
    <property type="component" value="Unassembled WGS sequence"/>
</dbReference>
<protein>
    <submittedName>
        <fullName evidence="7">Uncharacterized protein</fullName>
    </submittedName>
</protein>
<feature type="non-terminal residue" evidence="7">
    <location>
        <position position="1"/>
    </location>
</feature>
<accession>A0A7Y3YU34</accession>